<evidence type="ECO:0000259" key="1">
    <source>
        <dbReference type="PROSITE" id="PS51186"/>
    </source>
</evidence>
<dbReference type="InterPro" id="IPR000182">
    <property type="entry name" value="GNAT_dom"/>
</dbReference>
<dbReference type="Gene3D" id="3.40.630.30">
    <property type="match status" value="1"/>
</dbReference>
<dbReference type="Proteomes" id="UP001165205">
    <property type="component" value="Unassembled WGS sequence"/>
</dbReference>
<dbReference type="GO" id="GO:0016747">
    <property type="term" value="F:acyltransferase activity, transferring groups other than amino-acyl groups"/>
    <property type="evidence" value="ECO:0007669"/>
    <property type="project" value="InterPro"/>
</dbReference>
<organism evidence="2 3">
    <name type="scientific">Aspergillus oryzae</name>
    <name type="common">Yellow koji mold</name>
    <dbReference type="NCBI Taxonomy" id="5062"/>
    <lineage>
        <taxon>Eukaryota</taxon>
        <taxon>Fungi</taxon>
        <taxon>Dikarya</taxon>
        <taxon>Ascomycota</taxon>
        <taxon>Pezizomycotina</taxon>
        <taxon>Eurotiomycetes</taxon>
        <taxon>Eurotiomycetidae</taxon>
        <taxon>Eurotiales</taxon>
        <taxon>Aspergillaceae</taxon>
        <taxon>Aspergillus</taxon>
        <taxon>Aspergillus subgen. Circumdati</taxon>
    </lineage>
</organism>
<protein>
    <submittedName>
        <fullName evidence="2">Unnamed protein product</fullName>
    </submittedName>
</protein>
<evidence type="ECO:0000313" key="2">
    <source>
        <dbReference type="EMBL" id="GMG34400.1"/>
    </source>
</evidence>
<dbReference type="InterPro" id="IPR016181">
    <property type="entry name" value="Acyl_CoA_acyltransferase"/>
</dbReference>
<dbReference type="PANTHER" id="PTHR42791">
    <property type="entry name" value="GNAT FAMILY ACETYLTRANSFERASE"/>
    <property type="match status" value="1"/>
</dbReference>
<comment type="caution">
    <text evidence="2">The sequence shown here is derived from an EMBL/GenBank/DDBJ whole genome shotgun (WGS) entry which is preliminary data.</text>
</comment>
<sequence length="233" mass="26555">MPIQIRYATESDSPDLVHINTVSFAPGLFYQNAFANVKVSALQTLKYARTFARFVDPKYHLLVATESETGRVIAFMRVVIPLHYQQDSHSLTELSEDANKMAAKPDEYLPEGINKRVYTCYLDMLKSSRERYLGENDMSTLSSTIVLDFLATDPEYQGRGIGSQMLKWATQKADSLNARMFLEATEEGYPLYKKYGWNTQEEVVLDFEPLGGHNKGRYYIMIRDPIPGTVQPN</sequence>
<gene>
    <name evidence="2" type="ORF">Aory04_000976400</name>
</gene>
<dbReference type="AlphaFoldDB" id="A0AAN4YQM4"/>
<dbReference type="EMBL" id="BSYA01000139">
    <property type="protein sequence ID" value="GMG34400.1"/>
    <property type="molecule type" value="Genomic_DNA"/>
</dbReference>
<reference evidence="2" key="1">
    <citation type="submission" date="2023-04" db="EMBL/GenBank/DDBJ databases">
        <title>Aspergillus oryzae NBRC 4228.</title>
        <authorList>
            <person name="Ichikawa N."/>
            <person name="Sato H."/>
            <person name="Tonouchi N."/>
        </authorList>
    </citation>
    <scope>NUCLEOTIDE SEQUENCE</scope>
    <source>
        <strain evidence="2">NBRC 4228</strain>
    </source>
</reference>
<name>A0AAN4YQM4_ASPOZ</name>
<dbReference type="PROSITE" id="PS51186">
    <property type="entry name" value="GNAT"/>
    <property type="match status" value="1"/>
</dbReference>
<dbReference type="SUPFAM" id="SSF55729">
    <property type="entry name" value="Acyl-CoA N-acyltransferases (Nat)"/>
    <property type="match status" value="1"/>
</dbReference>
<dbReference type="PANTHER" id="PTHR42791:SF2">
    <property type="entry name" value="N-ACETYLTRANSFERASE DOMAIN-CONTAINING PROTEIN"/>
    <property type="match status" value="1"/>
</dbReference>
<dbReference type="InterPro" id="IPR052523">
    <property type="entry name" value="Trichothecene_AcTrans"/>
</dbReference>
<dbReference type="CDD" id="cd04301">
    <property type="entry name" value="NAT_SF"/>
    <property type="match status" value="1"/>
</dbReference>
<dbReference type="Pfam" id="PF13508">
    <property type="entry name" value="Acetyltransf_7"/>
    <property type="match status" value="1"/>
</dbReference>
<feature type="domain" description="N-acetyltransferase" evidence="1">
    <location>
        <begin position="78"/>
        <end position="226"/>
    </location>
</feature>
<proteinExistence type="predicted"/>
<accession>A0AAN4YQM4</accession>
<evidence type="ECO:0000313" key="3">
    <source>
        <dbReference type="Proteomes" id="UP001165205"/>
    </source>
</evidence>